<name>A0A1E7Z3R2_9GAMM</name>
<dbReference type="EMBL" id="MAYS01000097">
    <property type="protein sequence ID" value="OFC63351.1"/>
    <property type="molecule type" value="Genomic_DNA"/>
</dbReference>
<reference evidence="2 4" key="1">
    <citation type="submission" date="2016-07" db="EMBL/GenBank/DDBJ databases">
        <authorList>
            <person name="Yuval B."/>
        </authorList>
    </citation>
    <scope>NUCLEOTIDE SEQUENCE [LARGE SCALE GENOMIC DNA]</scope>
    <source>
        <strain evidence="2 4">IL</strain>
    </source>
</reference>
<gene>
    <name evidence="3" type="ORF">ACZ87_01329</name>
    <name evidence="2" type="ORF">BBW68_05690</name>
</gene>
<dbReference type="Proteomes" id="UP000244334">
    <property type="component" value="Unassembled WGS sequence"/>
</dbReference>
<evidence type="ECO:0000256" key="1">
    <source>
        <dbReference type="SAM" id="MobiDB-lite"/>
    </source>
</evidence>
<organism evidence="2 4">
    <name type="scientific">Candidatus Erwinia dacicola</name>
    <dbReference type="NCBI Taxonomy" id="252393"/>
    <lineage>
        <taxon>Bacteria</taxon>
        <taxon>Pseudomonadati</taxon>
        <taxon>Pseudomonadota</taxon>
        <taxon>Gammaproteobacteria</taxon>
        <taxon>Enterobacterales</taxon>
        <taxon>Erwiniaceae</taxon>
        <taxon>Erwinia</taxon>
    </lineage>
</organism>
<feature type="region of interest" description="Disordered" evidence="1">
    <location>
        <begin position="121"/>
        <end position="152"/>
    </location>
</feature>
<evidence type="ECO:0000313" key="2">
    <source>
        <dbReference type="EMBL" id="OFC63351.1"/>
    </source>
</evidence>
<accession>A0A1E7Z3R2</accession>
<protein>
    <submittedName>
        <fullName evidence="2">Uncharacterized protein</fullName>
    </submittedName>
</protein>
<dbReference type="RefSeq" id="WP_070133924.1">
    <property type="nucleotide sequence ID" value="NZ_LJAM02000090.1"/>
</dbReference>
<evidence type="ECO:0000313" key="4">
    <source>
        <dbReference type="Proteomes" id="UP000243534"/>
    </source>
</evidence>
<feature type="compositionally biased region" description="Basic and acidic residues" evidence="1">
    <location>
        <begin position="121"/>
        <end position="141"/>
    </location>
</feature>
<evidence type="ECO:0000313" key="5">
    <source>
        <dbReference type="Proteomes" id="UP000244334"/>
    </source>
</evidence>
<dbReference type="EMBL" id="LJAM02000090">
    <property type="protein sequence ID" value="RAP71853.1"/>
    <property type="molecule type" value="Genomic_DNA"/>
</dbReference>
<proteinExistence type="predicted"/>
<dbReference type="Proteomes" id="UP000243534">
    <property type="component" value="Unassembled WGS sequence"/>
</dbReference>
<evidence type="ECO:0000313" key="3">
    <source>
        <dbReference type="EMBL" id="RAP71853.1"/>
    </source>
</evidence>
<keyword evidence="5" id="KW-1185">Reference proteome</keyword>
<dbReference type="AlphaFoldDB" id="A0A1E7Z3R2"/>
<reference evidence="3 5" key="2">
    <citation type="submission" date="2018-04" db="EMBL/GenBank/DDBJ databases">
        <title>Genomes of the Obligate Erwinia dacicola and Facultative Enterobacter sp. OLF Endosymbionts of the Olive Fruit fly, Bactrocera oleae.</title>
        <authorList>
            <person name="Estes A.M."/>
            <person name="Hearn D.J."/>
            <person name="Agarwal S."/>
            <person name="Pierson E.A."/>
            <person name="Dunning-Hotopp J.C."/>
        </authorList>
    </citation>
    <scope>NUCLEOTIDE SEQUENCE [LARGE SCALE GENOMIC DNA]</scope>
    <source>
        <strain evidence="3 5">Oroville</strain>
    </source>
</reference>
<sequence length="188" mass="21053">MIEDSAGLRWIYRTDNYESAKWASDFTAGGLVDVERRNLSVNQSNFEMASKEATIFKQKANYIDISVIQNLPSRCGLIVGDGQLARLAYSSPILVEKSDKSVTSFETQAISSREFLASIRETNDKPKTASDKKVKNDRNTKPVDNPKFGTMVNRERVNSAVDADRVDSVMAELTMPDDNHGDNYHEHS</sequence>
<comment type="caution">
    <text evidence="2">The sequence shown here is derived from an EMBL/GenBank/DDBJ whole genome shotgun (WGS) entry which is preliminary data.</text>
</comment>